<geneLocation type="plasmid" evidence="2">
    <name>pDson02</name>
</geneLocation>
<proteinExistence type="predicted"/>
<dbReference type="EMBL" id="CP158300">
    <property type="protein sequence ID" value="XBV87459.1"/>
    <property type="molecule type" value="Genomic_DNA"/>
</dbReference>
<keyword evidence="1" id="KW-0732">Signal</keyword>
<sequence length="195" mass="21504">MRFLLLAAFLLTTLVRAAQVTLREGETGRLGGLVMTVLRVEDHRCGPTENCISDVVAEVRLQDGSTTRMAVVSLDPLPPQPWSGLGVVRMTPDHVTLTDQPEGRPAGQQDTLKRGETRNVGRQQVTVQGWESVHCAETVLCVRPTWSYVYLKVSRGSRISSLTLEYPRVMPWPGVTLTGATLGPRPQLTFSDQRP</sequence>
<dbReference type="RefSeq" id="WP_350245608.1">
    <property type="nucleotide sequence ID" value="NZ_CP158300.1"/>
</dbReference>
<organism evidence="2">
    <name type="scientific">Deinococcus sonorensis KR-87</name>
    <dbReference type="NCBI Taxonomy" id="694439"/>
    <lineage>
        <taxon>Bacteria</taxon>
        <taxon>Thermotogati</taxon>
        <taxon>Deinococcota</taxon>
        <taxon>Deinococci</taxon>
        <taxon>Deinococcales</taxon>
        <taxon>Deinococcaceae</taxon>
        <taxon>Deinococcus</taxon>
    </lineage>
</organism>
<evidence type="ECO:0000313" key="2">
    <source>
        <dbReference type="EMBL" id="XBV87459.1"/>
    </source>
</evidence>
<name>A0AAU7UGF9_9DEIO</name>
<reference evidence="2" key="1">
    <citation type="submission" date="2024-06" db="EMBL/GenBank/DDBJ databases">
        <title>Draft Genome Sequence of Deinococcus sonorensis Type Strain KR-87, a Biofilm Producing Representative of the Genus Deinococcus.</title>
        <authorList>
            <person name="Boren L.S."/>
            <person name="Grosso R.A."/>
            <person name="Hugenberg-Cox A.N."/>
            <person name="Hill J.T.E."/>
            <person name="Albert C.M."/>
            <person name="Tuohy J.M."/>
        </authorList>
    </citation>
    <scope>NUCLEOTIDE SEQUENCE</scope>
    <source>
        <strain evidence="2">KR-87</strain>
        <plasmid evidence="2">pDson02</plasmid>
    </source>
</reference>
<evidence type="ECO:0000256" key="1">
    <source>
        <dbReference type="SAM" id="SignalP"/>
    </source>
</evidence>
<accession>A0AAU7UGF9</accession>
<evidence type="ECO:0008006" key="3">
    <source>
        <dbReference type="Google" id="ProtNLM"/>
    </source>
</evidence>
<feature type="signal peptide" evidence="1">
    <location>
        <begin position="1"/>
        <end position="17"/>
    </location>
</feature>
<protein>
    <recommendedName>
        <fullName evidence="3">Lipoprotein</fullName>
    </recommendedName>
</protein>
<keyword evidence="2" id="KW-0614">Plasmid</keyword>
<feature type="chain" id="PRO_5043806548" description="Lipoprotein" evidence="1">
    <location>
        <begin position="18"/>
        <end position="195"/>
    </location>
</feature>
<dbReference type="KEGG" id="dsc:ABOD76_20640"/>
<gene>
    <name evidence="2" type="ORF">ABOD76_20640</name>
</gene>
<dbReference type="AlphaFoldDB" id="A0AAU7UGF9"/>